<dbReference type="Proteomes" id="UP000231134">
    <property type="component" value="Unassembled WGS sequence"/>
</dbReference>
<evidence type="ECO:0000313" key="4">
    <source>
        <dbReference type="Proteomes" id="UP000231134"/>
    </source>
</evidence>
<comment type="caution">
    <text evidence="3">The sequence shown here is derived from an EMBL/GenBank/DDBJ whole genome shotgun (WGS) entry which is preliminary data.</text>
</comment>
<keyword evidence="2" id="KW-0732">Signal</keyword>
<dbReference type="RefSeq" id="WP_100424428.1">
    <property type="nucleotide sequence ID" value="NZ_PGEX01000001.1"/>
</dbReference>
<dbReference type="PROSITE" id="PS51257">
    <property type="entry name" value="PROKAR_LIPOPROTEIN"/>
    <property type="match status" value="1"/>
</dbReference>
<keyword evidence="4" id="KW-1185">Reference proteome</keyword>
<sequence>MKPKKCVALFSICSVAGLMIACGQNESTEGRLQVNKKYVLESWPDSAYIADLDSILKAEPLKPGADSERTELTIYSGNIPTIHLPGQKKASKQATASAEKRTVAASPANTAKPAKAAERFADNFMNALGALQSDPTNTSKYKTVSAKDGENLFALLSRAYGQDATKLPRFYTLSTLQSVNPGVKLEHLNAGDQVRIPNL</sequence>
<name>A0A2M9A3U4_9BACT</name>
<protein>
    <recommendedName>
        <fullName evidence="5">LysM domain-containing protein</fullName>
    </recommendedName>
</protein>
<dbReference type="AlphaFoldDB" id="A0A2M9A3U4"/>
<proteinExistence type="predicted"/>
<evidence type="ECO:0000256" key="2">
    <source>
        <dbReference type="SAM" id="SignalP"/>
    </source>
</evidence>
<accession>A0A2M9A3U4</accession>
<feature type="region of interest" description="Disordered" evidence="1">
    <location>
        <begin position="84"/>
        <end position="112"/>
    </location>
</feature>
<dbReference type="OrthoDB" id="9803787at2"/>
<evidence type="ECO:0008006" key="5">
    <source>
        <dbReference type="Google" id="ProtNLM"/>
    </source>
</evidence>
<evidence type="ECO:0000256" key="1">
    <source>
        <dbReference type="SAM" id="MobiDB-lite"/>
    </source>
</evidence>
<feature type="signal peptide" evidence="2">
    <location>
        <begin position="1"/>
        <end position="21"/>
    </location>
</feature>
<evidence type="ECO:0000313" key="3">
    <source>
        <dbReference type="EMBL" id="PJJ40328.1"/>
    </source>
</evidence>
<organism evidence="3 4">
    <name type="scientific">Hallerella succinigenes</name>
    <dbReference type="NCBI Taxonomy" id="1896222"/>
    <lineage>
        <taxon>Bacteria</taxon>
        <taxon>Pseudomonadati</taxon>
        <taxon>Fibrobacterota</taxon>
        <taxon>Fibrobacteria</taxon>
        <taxon>Fibrobacterales</taxon>
        <taxon>Fibrobacteraceae</taxon>
        <taxon>Hallerella</taxon>
    </lineage>
</organism>
<feature type="chain" id="PRO_5014838334" description="LysM domain-containing protein" evidence="2">
    <location>
        <begin position="22"/>
        <end position="199"/>
    </location>
</feature>
<reference evidence="3 4" key="1">
    <citation type="submission" date="2017-11" db="EMBL/GenBank/DDBJ databases">
        <title>Animal gut microbial communities from fecal samples from Wisconsin, USA.</title>
        <authorList>
            <person name="Neumann A."/>
        </authorList>
    </citation>
    <scope>NUCLEOTIDE SEQUENCE [LARGE SCALE GENOMIC DNA]</scope>
    <source>
        <strain evidence="3 4">UWS3</strain>
    </source>
</reference>
<dbReference type="EMBL" id="PGEX01000001">
    <property type="protein sequence ID" value="PJJ40328.1"/>
    <property type="molecule type" value="Genomic_DNA"/>
</dbReference>
<gene>
    <name evidence="3" type="ORF">BGX16_0246</name>
</gene>